<dbReference type="PANTHER" id="PTHR30061">
    <property type="entry name" value="MALTOSE-BINDING PERIPLASMIC PROTEIN"/>
    <property type="match status" value="1"/>
</dbReference>
<dbReference type="Pfam" id="PF13416">
    <property type="entry name" value="SBP_bac_8"/>
    <property type="match status" value="1"/>
</dbReference>
<keyword evidence="2" id="KW-0813">Transport</keyword>
<comment type="caution">
    <text evidence="6">The sequence shown here is derived from an EMBL/GenBank/DDBJ whole genome shotgun (WGS) entry which is preliminary data.</text>
</comment>
<evidence type="ECO:0000256" key="5">
    <source>
        <dbReference type="SAM" id="SignalP"/>
    </source>
</evidence>
<evidence type="ECO:0000256" key="3">
    <source>
        <dbReference type="ARBA" id="ARBA00022729"/>
    </source>
</evidence>
<evidence type="ECO:0000256" key="1">
    <source>
        <dbReference type="ARBA" id="ARBA00008520"/>
    </source>
</evidence>
<dbReference type="Gene3D" id="3.40.190.10">
    <property type="entry name" value="Periplasmic binding protein-like II"/>
    <property type="match status" value="2"/>
</dbReference>
<dbReference type="InterPro" id="IPR006059">
    <property type="entry name" value="SBP"/>
</dbReference>
<evidence type="ECO:0000256" key="4">
    <source>
        <dbReference type="SAM" id="MobiDB-lite"/>
    </source>
</evidence>
<dbReference type="Proteomes" id="UP000321794">
    <property type="component" value="Unassembled WGS sequence"/>
</dbReference>
<proteinExistence type="inferred from homology"/>
<organism evidence="6 7">
    <name type="scientific">Levilactobacillus zymae</name>
    <dbReference type="NCBI Taxonomy" id="267363"/>
    <lineage>
        <taxon>Bacteria</taxon>
        <taxon>Bacillati</taxon>
        <taxon>Bacillota</taxon>
        <taxon>Bacilli</taxon>
        <taxon>Lactobacillales</taxon>
        <taxon>Lactobacillaceae</taxon>
        <taxon>Levilactobacillus</taxon>
    </lineage>
</organism>
<feature type="compositionally biased region" description="Basic and acidic residues" evidence="4">
    <location>
        <begin position="400"/>
        <end position="420"/>
    </location>
</feature>
<dbReference type="SUPFAM" id="SSF53850">
    <property type="entry name" value="Periplasmic binding protein-like II"/>
    <property type="match status" value="1"/>
</dbReference>
<gene>
    <name evidence="6" type="ORF">LZY01_13530</name>
</gene>
<protein>
    <submittedName>
        <fullName evidence="6">ABC transporter substrate-binding protein</fullName>
    </submittedName>
</protein>
<sequence>MKYLRQLLLYGLGALVVVTLSACGRSQAATSTTRPVTITFWHGMTDQHKATLNHLITQFNRSQTRYRVVGSSQGDFASLQHKIMAGAKAHTLPTIAQTAYTNVPTYVQGGFITPLDPYLKPGALKDVYPAFLKATTYRDRTYAFPFSKSARILFYSPQLLKRTGLRVPRTWAELSRDGQKVHAQGLTGVAFDQSFMSELDDLIAQTGTPLISDQLKVNANSPAALKATHVIYDMLQQKTATTAGTDGYGSTQFFAGKTLFYCGSSAAIPIMQASAPKGFRWQTAPLPSYQGHHATSIAGNDLVLFKSASPAQRRGAAAFMTFLLQKRQTTYWAQKTGYLPLTKAAQRDTKFQAYLAKHPTAKAANQSIKFGFQDVAFRGYPQYFMALSQATDQMTSQHQTPEKAMGRLQRQTERIIKQNR</sequence>
<keyword evidence="7" id="KW-1185">Reference proteome</keyword>
<comment type="similarity">
    <text evidence="1">Belongs to the bacterial solute-binding protein 1 family.</text>
</comment>
<dbReference type="PANTHER" id="PTHR30061:SF50">
    <property type="entry name" value="MALTOSE_MALTODEXTRIN-BINDING PERIPLASMIC PROTEIN"/>
    <property type="match status" value="1"/>
</dbReference>
<dbReference type="PROSITE" id="PS51257">
    <property type="entry name" value="PROKAR_LIPOPROTEIN"/>
    <property type="match status" value="1"/>
</dbReference>
<accession>A0ABQ0WXA2</accession>
<feature type="chain" id="PRO_5047284569" evidence="5">
    <location>
        <begin position="29"/>
        <end position="420"/>
    </location>
</feature>
<name>A0ABQ0WXA2_9LACO</name>
<dbReference type="CDD" id="cd14748">
    <property type="entry name" value="PBP2_UgpB"/>
    <property type="match status" value="1"/>
</dbReference>
<feature type="region of interest" description="Disordered" evidence="4">
    <location>
        <begin position="396"/>
        <end position="420"/>
    </location>
</feature>
<reference evidence="6 7" key="1">
    <citation type="submission" date="2019-07" db="EMBL/GenBank/DDBJ databases">
        <title>Whole genome shotgun sequence of Lactobacillus zymae NBRC 107157.</title>
        <authorList>
            <person name="Hosoyama A."/>
            <person name="Uohara A."/>
            <person name="Ohji S."/>
            <person name="Ichikawa N."/>
        </authorList>
    </citation>
    <scope>NUCLEOTIDE SEQUENCE [LARGE SCALE GENOMIC DNA]</scope>
    <source>
        <strain evidence="6 7">NBRC 107157</strain>
    </source>
</reference>
<evidence type="ECO:0000313" key="6">
    <source>
        <dbReference type="EMBL" id="GEO72185.1"/>
    </source>
</evidence>
<evidence type="ECO:0000256" key="2">
    <source>
        <dbReference type="ARBA" id="ARBA00022448"/>
    </source>
</evidence>
<dbReference type="RefSeq" id="WP_057732020.1">
    <property type="nucleotide sequence ID" value="NZ_BJZK01000015.1"/>
</dbReference>
<keyword evidence="3 5" id="KW-0732">Signal</keyword>
<feature type="signal peptide" evidence="5">
    <location>
        <begin position="1"/>
        <end position="28"/>
    </location>
</feature>
<dbReference type="EMBL" id="BJZK01000015">
    <property type="protein sequence ID" value="GEO72185.1"/>
    <property type="molecule type" value="Genomic_DNA"/>
</dbReference>
<evidence type="ECO:0000313" key="7">
    <source>
        <dbReference type="Proteomes" id="UP000321794"/>
    </source>
</evidence>